<gene>
    <name evidence="1" type="ORF">H1BulkLitter6522_000002</name>
</gene>
<dbReference type="EMBL" id="MN034448">
    <property type="protein sequence ID" value="QDH88881.1"/>
    <property type="molecule type" value="Genomic_RNA"/>
</dbReference>
<protein>
    <submittedName>
        <fullName evidence="1">Uncharacterized protein</fullName>
    </submittedName>
</protein>
<reference evidence="1" key="1">
    <citation type="submission" date="2019-05" db="EMBL/GenBank/DDBJ databases">
        <title>Metatranscriptomic reconstruction reveals RNA viruses with the potential to shape carbon cycling in soil.</title>
        <authorList>
            <person name="Starr E.P."/>
            <person name="Nuccio E."/>
            <person name="Pett-Ridge J."/>
            <person name="Banfield J.F."/>
            <person name="Firestone M.K."/>
        </authorList>
    </citation>
    <scope>NUCLEOTIDE SEQUENCE</scope>
    <source>
        <strain evidence="1">H1_Bulk_Litter_6_scaffold_522</strain>
    </source>
</reference>
<dbReference type="Gene3D" id="2.40.160.220">
    <property type="match status" value="1"/>
</dbReference>
<dbReference type="Pfam" id="PF22387">
    <property type="entry name" value="PhiCb5_coat"/>
    <property type="match status" value="1"/>
</dbReference>
<organism evidence="1">
    <name type="scientific">Leviviridae sp</name>
    <dbReference type="NCBI Taxonomy" id="2027243"/>
    <lineage>
        <taxon>Viruses</taxon>
        <taxon>Riboviria</taxon>
        <taxon>Orthornavirae</taxon>
        <taxon>Lenarviricota</taxon>
        <taxon>Leviviricetes</taxon>
        <taxon>Norzivirales</taxon>
        <taxon>Fiersviridae</taxon>
    </lineage>
</organism>
<name>A0A514D5I0_9VIRU</name>
<sequence length="116" mass="12709">MFANTITLTVNSIAKTLTRVNQDNFGSTYKYTSATELIQLQFRNSAEQNVRGVIDRHNLFIEWTVLATPTTPEYYVSASSTLRARRGTDPAMLSYLSSGTATILAANLAGLIQGES</sequence>
<proteinExistence type="predicted"/>
<dbReference type="InterPro" id="IPR054457">
    <property type="entry name" value="PhiCb5_coat"/>
</dbReference>
<evidence type="ECO:0000313" key="1">
    <source>
        <dbReference type="EMBL" id="QDH88881.1"/>
    </source>
</evidence>
<accession>A0A514D5I0</accession>